<proteinExistence type="predicted"/>
<dbReference type="EMBL" id="VSRR010060409">
    <property type="protein sequence ID" value="MPC82669.1"/>
    <property type="molecule type" value="Genomic_DNA"/>
</dbReference>
<protein>
    <submittedName>
        <fullName evidence="2">Uncharacterized protein</fullName>
    </submittedName>
</protein>
<evidence type="ECO:0000256" key="1">
    <source>
        <dbReference type="SAM" id="MobiDB-lite"/>
    </source>
</evidence>
<organism evidence="2 3">
    <name type="scientific">Portunus trituberculatus</name>
    <name type="common">Swimming crab</name>
    <name type="synonym">Neptunus trituberculatus</name>
    <dbReference type="NCBI Taxonomy" id="210409"/>
    <lineage>
        <taxon>Eukaryota</taxon>
        <taxon>Metazoa</taxon>
        <taxon>Ecdysozoa</taxon>
        <taxon>Arthropoda</taxon>
        <taxon>Crustacea</taxon>
        <taxon>Multicrustacea</taxon>
        <taxon>Malacostraca</taxon>
        <taxon>Eumalacostraca</taxon>
        <taxon>Eucarida</taxon>
        <taxon>Decapoda</taxon>
        <taxon>Pleocyemata</taxon>
        <taxon>Brachyura</taxon>
        <taxon>Eubrachyura</taxon>
        <taxon>Portunoidea</taxon>
        <taxon>Portunidae</taxon>
        <taxon>Portuninae</taxon>
        <taxon>Portunus</taxon>
    </lineage>
</organism>
<feature type="region of interest" description="Disordered" evidence="1">
    <location>
        <begin position="33"/>
        <end position="61"/>
    </location>
</feature>
<dbReference type="AlphaFoldDB" id="A0A5B7IL66"/>
<gene>
    <name evidence="2" type="ORF">E2C01_077348</name>
</gene>
<evidence type="ECO:0000313" key="2">
    <source>
        <dbReference type="EMBL" id="MPC82669.1"/>
    </source>
</evidence>
<evidence type="ECO:0000313" key="3">
    <source>
        <dbReference type="Proteomes" id="UP000324222"/>
    </source>
</evidence>
<comment type="caution">
    <text evidence="2">The sequence shown here is derived from an EMBL/GenBank/DDBJ whole genome shotgun (WGS) entry which is preliminary data.</text>
</comment>
<accession>A0A5B7IL66</accession>
<name>A0A5B7IL66_PORTR</name>
<reference evidence="2 3" key="1">
    <citation type="submission" date="2019-05" db="EMBL/GenBank/DDBJ databases">
        <title>Another draft genome of Portunus trituberculatus and its Hox gene families provides insights of decapod evolution.</title>
        <authorList>
            <person name="Jeong J.-H."/>
            <person name="Song I."/>
            <person name="Kim S."/>
            <person name="Choi T."/>
            <person name="Kim D."/>
            <person name="Ryu S."/>
            <person name="Kim W."/>
        </authorList>
    </citation>
    <scope>NUCLEOTIDE SEQUENCE [LARGE SCALE GENOMIC DNA]</scope>
    <source>
        <tissue evidence="2">Muscle</tissue>
    </source>
</reference>
<keyword evidence="3" id="KW-1185">Reference proteome</keyword>
<dbReference type="Proteomes" id="UP000324222">
    <property type="component" value="Unassembled WGS sequence"/>
</dbReference>
<sequence>MEKRVLENATRCMGVLRDPSASRIRTQVISGECPRSVPMPMTGGGSRENSPIPATDPLPPG</sequence>